<gene>
    <name evidence="1" type="ORF">ACFSAS_12220</name>
</gene>
<dbReference type="Proteomes" id="UP001597092">
    <property type="component" value="Unassembled WGS sequence"/>
</dbReference>
<evidence type="ECO:0000313" key="1">
    <source>
        <dbReference type="EMBL" id="MFD1686379.1"/>
    </source>
</evidence>
<sequence length="110" mass="13061">MNCEKCGRGAVEVIRERRFLLFNEEDPVYEYGFCSKHWPDSDEGVRELMRDICSGEFDHECRYEMLRESVEQRPAIYLETPVSLDYEWLSDDEREDLQELAREVLAGDSE</sequence>
<evidence type="ECO:0000313" key="2">
    <source>
        <dbReference type="Proteomes" id="UP001597092"/>
    </source>
</evidence>
<reference evidence="1 2" key="1">
    <citation type="journal article" date="2019" name="Int. J. Syst. Evol. Microbiol.">
        <title>The Global Catalogue of Microorganisms (GCM) 10K type strain sequencing project: providing services to taxonomists for standard genome sequencing and annotation.</title>
        <authorList>
            <consortium name="The Broad Institute Genomics Platform"/>
            <consortium name="The Broad Institute Genome Sequencing Center for Infectious Disease"/>
            <person name="Wu L."/>
            <person name="Ma J."/>
        </authorList>
    </citation>
    <scope>NUCLEOTIDE SEQUENCE [LARGE SCALE GENOMIC DNA]</scope>
    <source>
        <strain evidence="1 2">CGMCC 1.10387</strain>
    </source>
</reference>
<comment type="caution">
    <text evidence="1">The sequence shown here is derived from an EMBL/GenBank/DDBJ whole genome shotgun (WGS) entry which is preliminary data.</text>
</comment>
<dbReference type="EMBL" id="JBHUDP010000004">
    <property type="protein sequence ID" value="MFD1686379.1"/>
    <property type="molecule type" value="Genomic_DNA"/>
</dbReference>
<protein>
    <submittedName>
        <fullName evidence="1">Uncharacterized protein</fullName>
    </submittedName>
</protein>
<dbReference type="RefSeq" id="WP_256305405.1">
    <property type="nucleotide sequence ID" value="NZ_JANHAW010000001.1"/>
</dbReference>
<dbReference type="AlphaFoldDB" id="A0ABD6DYL3"/>
<proteinExistence type="predicted"/>
<accession>A0ABD6DYL3</accession>
<organism evidence="1 2">
    <name type="scientific">Halobellus litoreus</name>
    <dbReference type="NCBI Taxonomy" id="755310"/>
    <lineage>
        <taxon>Archaea</taxon>
        <taxon>Methanobacteriati</taxon>
        <taxon>Methanobacteriota</taxon>
        <taxon>Stenosarchaea group</taxon>
        <taxon>Halobacteria</taxon>
        <taxon>Halobacteriales</taxon>
        <taxon>Haloferacaceae</taxon>
        <taxon>Halobellus</taxon>
    </lineage>
</organism>
<keyword evidence="2" id="KW-1185">Reference proteome</keyword>
<name>A0ABD6DYL3_9EURY</name>